<comment type="function">
    <text evidence="2">Functions as an E3 ubiquitin ligase.</text>
</comment>
<organism evidence="4">
    <name type="scientific">Anthurium amnicola</name>
    <dbReference type="NCBI Taxonomy" id="1678845"/>
    <lineage>
        <taxon>Eukaryota</taxon>
        <taxon>Viridiplantae</taxon>
        <taxon>Streptophyta</taxon>
        <taxon>Embryophyta</taxon>
        <taxon>Tracheophyta</taxon>
        <taxon>Spermatophyta</taxon>
        <taxon>Magnoliopsida</taxon>
        <taxon>Liliopsida</taxon>
        <taxon>Araceae</taxon>
        <taxon>Pothoideae</taxon>
        <taxon>Potheae</taxon>
        <taxon>Anthurium</taxon>
    </lineage>
</organism>
<dbReference type="Pfam" id="PF25598">
    <property type="entry name" value="ARM_PUB"/>
    <property type="match status" value="1"/>
</dbReference>
<dbReference type="EMBL" id="GDJX01024186">
    <property type="protein sequence ID" value="JAT43750.1"/>
    <property type="molecule type" value="Transcribed_RNA"/>
</dbReference>
<reference evidence="4" key="1">
    <citation type="submission" date="2015-07" db="EMBL/GenBank/DDBJ databases">
        <title>Transcriptome Assembly of Anthurium amnicola.</title>
        <authorList>
            <person name="Suzuki J."/>
        </authorList>
    </citation>
    <scope>NUCLEOTIDE SEQUENCE</scope>
</reference>
<dbReference type="AlphaFoldDB" id="A0A1D1XMZ4"/>
<dbReference type="GO" id="GO:0061630">
    <property type="term" value="F:ubiquitin protein ligase activity"/>
    <property type="evidence" value="ECO:0007669"/>
    <property type="project" value="UniProtKB-UniRule"/>
</dbReference>
<protein>
    <recommendedName>
        <fullName evidence="2 3">U-box domain-containing protein</fullName>
        <ecNumber evidence="2">2.3.2.27</ecNumber>
    </recommendedName>
    <alternativeName>
        <fullName evidence="2">RING-type E3 ubiquitin transferase PUB</fullName>
    </alternativeName>
</protein>
<proteinExistence type="predicted"/>
<dbReference type="PANTHER" id="PTHR22849:SF163">
    <property type="entry name" value="U-BOX DOMAIN-CONTAINING PROTEIN"/>
    <property type="match status" value="1"/>
</dbReference>
<evidence type="ECO:0000256" key="1">
    <source>
        <dbReference type="ARBA" id="ARBA00022786"/>
    </source>
</evidence>
<accession>A0A1D1XMZ4</accession>
<dbReference type="GO" id="GO:0016567">
    <property type="term" value="P:protein ubiquitination"/>
    <property type="evidence" value="ECO:0007669"/>
    <property type="project" value="UniProtKB-UniRule"/>
</dbReference>
<gene>
    <name evidence="4" type="primary">PUB29_2</name>
    <name evidence="4" type="ORF">g.101146</name>
</gene>
<keyword evidence="1 2" id="KW-0833">Ubl conjugation pathway</keyword>
<evidence type="ECO:0000259" key="3">
    <source>
        <dbReference type="Pfam" id="PF25598"/>
    </source>
</evidence>
<dbReference type="EC" id="2.3.2.27" evidence="2"/>
<comment type="pathway">
    <text evidence="2">Protein modification; protein ubiquitination.</text>
</comment>
<dbReference type="PANTHER" id="PTHR22849">
    <property type="entry name" value="WDSAM1 PROTEIN"/>
    <property type="match status" value="1"/>
</dbReference>
<sequence>MKGLELEAMEAAARVLSAVLLARRDGAGAEIADPRSLASLVDVLRRGRLESRIAAARAVESIASAGTPESKVQIAEAEGMLAALLGLASDGDGGEPADPAAADAGLSSLAAVASLRRVRPQIVALGAVPALGKLLARASTPAAAAEKALRLMGAAAACTEGRA</sequence>
<name>A0A1D1XMZ4_9ARAE</name>
<dbReference type="SUPFAM" id="SSF48371">
    <property type="entry name" value="ARM repeat"/>
    <property type="match status" value="1"/>
</dbReference>
<dbReference type="InterPro" id="IPR058678">
    <property type="entry name" value="ARM_PUB"/>
</dbReference>
<dbReference type="InterPro" id="IPR011989">
    <property type="entry name" value="ARM-like"/>
</dbReference>
<dbReference type="InterPro" id="IPR045185">
    <property type="entry name" value="PUB22/23/24-like"/>
</dbReference>
<feature type="domain" description="U-box" evidence="3">
    <location>
        <begin position="9"/>
        <end position="163"/>
    </location>
</feature>
<dbReference type="Gene3D" id="1.25.10.10">
    <property type="entry name" value="Leucine-rich Repeat Variant"/>
    <property type="match status" value="1"/>
</dbReference>
<comment type="catalytic activity">
    <reaction evidence="2">
        <text>S-ubiquitinyl-[E2 ubiquitin-conjugating enzyme]-L-cysteine + [acceptor protein]-L-lysine = [E2 ubiquitin-conjugating enzyme]-L-cysteine + N(6)-ubiquitinyl-[acceptor protein]-L-lysine.</text>
        <dbReference type="EC" id="2.3.2.27"/>
    </reaction>
</comment>
<evidence type="ECO:0000313" key="4">
    <source>
        <dbReference type="EMBL" id="JAT43750.1"/>
    </source>
</evidence>
<keyword evidence="2" id="KW-0808">Transferase</keyword>
<feature type="non-terminal residue" evidence="4">
    <location>
        <position position="163"/>
    </location>
</feature>
<evidence type="ECO:0000256" key="2">
    <source>
        <dbReference type="RuleBase" id="RU369093"/>
    </source>
</evidence>
<dbReference type="InterPro" id="IPR016024">
    <property type="entry name" value="ARM-type_fold"/>
</dbReference>